<dbReference type="Gene3D" id="1.10.10.10">
    <property type="entry name" value="Winged helix-like DNA-binding domain superfamily/Winged helix DNA-binding domain"/>
    <property type="match status" value="1"/>
</dbReference>
<evidence type="ECO:0000313" key="6">
    <source>
        <dbReference type="EMBL" id="AKK05959.1"/>
    </source>
</evidence>
<dbReference type="PATRIC" id="fig|571915.4.peg.1738"/>
<feature type="domain" description="HTH iclR-type" evidence="4">
    <location>
        <begin position="1"/>
        <end position="63"/>
    </location>
</feature>
<dbReference type="PROSITE" id="PS51078">
    <property type="entry name" value="ICLR_ED"/>
    <property type="match status" value="1"/>
</dbReference>
<dbReference type="InterPro" id="IPR036388">
    <property type="entry name" value="WH-like_DNA-bd_sf"/>
</dbReference>
<reference evidence="7" key="2">
    <citation type="submission" date="2015-05" db="EMBL/GenBank/DDBJ databases">
        <title>Complete genome sequence of Corynebacterium mustelae DSM 45274, isolated from various tissues of a male ferret with lethal sepsis.</title>
        <authorList>
            <person name="Ruckert C."/>
            <person name="Albersmeier A."/>
            <person name="Winkler A."/>
            <person name="Tauch A."/>
        </authorList>
    </citation>
    <scope>NUCLEOTIDE SEQUENCE [LARGE SCALE GENOMIC DNA]</scope>
    <source>
        <strain evidence="7">DSM 45274</strain>
    </source>
</reference>
<protein>
    <submittedName>
        <fullName evidence="6">Transcriptional regulator, IclR family</fullName>
    </submittedName>
</protein>
<dbReference type="PROSITE" id="PS51077">
    <property type="entry name" value="HTH_ICLR"/>
    <property type="match status" value="1"/>
</dbReference>
<dbReference type="GO" id="GO:0003677">
    <property type="term" value="F:DNA binding"/>
    <property type="evidence" value="ECO:0007669"/>
    <property type="project" value="UniProtKB-KW"/>
</dbReference>
<keyword evidence="7" id="KW-1185">Reference proteome</keyword>
<keyword evidence="2" id="KW-0238">DNA-binding</keyword>
<proteinExistence type="predicted"/>
<gene>
    <name evidence="6" type="primary">pcaR-2</name>
    <name evidence="6" type="ORF">CMUST_08175</name>
</gene>
<dbReference type="Proteomes" id="UP000035199">
    <property type="component" value="Chromosome"/>
</dbReference>
<reference evidence="6 7" key="1">
    <citation type="journal article" date="2015" name="Genome Announc.">
        <title>Complete Genome Sequence of the Type Strain Corynebacterium mustelae DSM 45274, Isolated from Various Tissues of a Male Ferret with Lethal Sepsis.</title>
        <authorList>
            <person name="Ruckert C."/>
            <person name="Eimer J."/>
            <person name="Winkler A."/>
            <person name="Tauch A."/>
        </authorList>
    </citation>
    <scope>NUCLEOTIDE SEQUENCE [LARGE SCALE GENOMIC DNA]</scope>
    <source>
        <strain evidence="6 7">DSM 45274</strain>
    </source>
</reference>
<dbReference type="SMART" id="SM00346">
    <property type="entry name" value="HTH_ICLR"/>
    <property type="match status" value="1"/>
</dbReference>
<dbReference type="SUPFAM" id="SSF46785">
    <property type="entry name" value="Winged helix' DNA-binding domain"/>
    <property type="match status" value="1"/>
</dbReference>
<sequence length="238" mass="25191">MSAVRQTLEILRMLSTIEVPVSAARICQELSMPRSTTYRLLGEMVDMGFVVHLVDEKKYGLGLAAYEMASAYTTQQPLVRLSRSPLLKAASMVGGSGHLSRLSGQEIVYLAEVRAPGAPSLTTQVGVRLVAVGTASGRIMLAHLPKEERVAALSPAPETAELLDEAQAVGYATEYEEVACGQESVAVAISDHLGRPAAALAVTYPVGTASSDTFTALVAHLKDSAASMSAKLYGRQTR</sequence>
<dbReference type="InterPro" id="IPR014757">
    <property type="entry name" value="Tscrpt_reg_IclR_C"/>
</dbReference>
<organism evidence="6 7">
    <name type="scientific">Corynebacterium mustelae</name>
    <dbReference type="NCBI Taxonomy" id="571915"/>
    <lineage>
        <taxon>Bacteria</taxon>
        <taxon>Bacillati</taxon>
        <taxon>Actinomycetota</taxon>
        <taxon>Actinomycetes</taxon>
        <taxon>Mycobacteriales</taxon>
        <taxon>Corynebacteriaceae</taxon>
        <taxon>Corynebacterium</taxon>
    </lineage>
</organism>
<dbReference type="KEGG" id="cmv:CMUST_08175"/>
<evidence type="ECO:0000256" key="1">
    <source>
        <dbReference type="ARBA" id="ARBA00023015"/>
    </source>
</evidence>
<dbReference type="AlphaFoldDB" id="A0A0G3GXR2"/>
<dbReference type="RefSeq" id="WP_047262079.1">
    <property type="nucleotide sequence ID" value="NZ_CP011542.1"/>
</dbReference>
<dbReference type="InterPro" id="IPR036390">
    <property type="entry name" value="WH_DNA-bd_sf"/>
</dbReference>
<evidence type="ECO:0000313" key="7">
    <source>
        <dbReference type="Proteomes" id="UP000035199"/>
    </source>
</evidence>
<feature type="domain" description="IclR-ED" evidence="5">
    <location>
        <begin position="64"/>
        <end position="234"/>
    </location>
</feature>
<dbReference type="Gene3D" id="3.30.450.40">
    <property type="match status" value="1"/>
</dbReference>
<name>A0A0G3GXR2_9CORY</name>
<keyword evidence="1" id="KW-0805">Transcription regulation</keyword>
<keyword evidence="3" id="KW-0804">Transcription</keyword>
<dbReference type="STRING" id="571915.CMUST_08175"/>
<dbReference type="GO" id="GO:0045892">
    <property type="term" value="P:negative regulation of DNA-templated transcription"/>
    <property type="evidence" value="ECO:0007669"/>
    <property type="project" value="TreeGrafter"/>
</dbReference>
<dbReference type="InterPro" id="IPR050707">
    <property type="entry name" value="HTH_MetabolicPath_Reg"/>
</dbReference>
<evidence type="ECO:0000256" key="2">
    <source>
        <dbReference type="ARBA" id="ARBA00023125"/>
    </source>
</evidence>
<accession>A0A0G3GXR2</accession>
<dbReference type="GO" id="GO:0003700">
    <property type="term" value="F:DNA-binding transcription factor activity"/>
    <property type="evidence" value="ECO:0007669"/>
    <property type="project" value="TreeGrafter"/>
</dbReference>
<dbReference type="PANTHER" id="PTHR30136:SF35">
    <property type="entry name" value="HTH-TYPE TRANSCRIPTIONAL REGULATOR RV1719"/>
    <property type="match status" value="1"/>
</dbReference>
<dbReference type="OrthoDB" id="3734039at2"/>
<dbReference type="EMBL" id="CP011542">
    <property type="protein sequence ID" value="AKK05959.1"/>
    <property type="molecule type" value="Genomic_DNA"/>
</dbReference>
<dbReference type="InterPro" id="IPR029016">
    <property type="entry name" value="GAF-like_dom_sf"/>
</dbReference>
<dbReference type="InterPro" id="IPR005471">
    <property type="entry name" value="Tscrpt_reg_IclR_N"/>
</dbReference>
<dbReference type="SUPFAM" id="SSF55781">
    <property type="entry name" value="GAF domain-like"/>
    <property type="match status" value="1"/>
</dbReference>
<evidence type="ECO:0000256" key="3">
    <source>
        <dbReference type="ARBA" id="ARBA00023163"/>
    </source>
</evidence>
<dbReference type="Pfam" id="PF01614">
    <property type="entry name" value="IclR_C"/>
    <property type="match status" value="1"/>
</dbReference>
<evidence type="ECO:0000259" key="5">
    <source>
        <dbReference type="PROSITE" id="PS51078"/>
    </source>
</evidence>
<dbReference type="PANTHER" id="PTHR30136">
    <property type="entry name" value="HELIX-TURN-HELIX TRANSCRIPTIONAL REGULATOR, ICLR FAMILY"/>
    <property type="match status" value="1"/>
</dbReference>
<dbReference type="Pfam" id="PF09339">
    <property type="entry name" value="HTH_IclR"/>
    <property type="match status" value="1"/>
</dbReference>
<evidence type="ECO:0000259" key="4">
    <source>
        <dbReference type="PROSITE" id="PS51077"/>
    </source>
</evidence>